<dbReference type="FunFam" id="3.40.50.10050:FF:000001">
    <property type="entry name" value="Translation initiation factor IF-2"/>
    <property type="match status" value="1"/>
</dbReference>
<dbReference type="InterPro" id="IPR015760">
    <property type="entry name" value="TIF_IF2"/>
</dbReference>
<dbReference type="PANTHER" id="PTHR43381:SF4">
    <property type="entry name" value="EUKARYOTIC TRANSLATION INITIATION FACTOR 5B"/>
    <property type="match status" value="1"/>
</dbReference>
<dbReference type="SUPFAM" id="SSF52540">
    <property type="entry name" value="P-loop containing nucleoside triphosphate hydrolases"/>
    <property type="match status" value="1"/>
</dbReference>
<evidence type="ECO:0000259" key="7">
    <source>
        <dbReference type="Pfam" id="PF14578"/>
    </source>
</evidence>
<proteinExistence type="inferred from homology"/>
<organism evidence="8 9">
    <name type="scientific">Thermoproteota archaeon</name>
    <dbReference type="NCBI Taxonomy" id="2056631"/>
    <lineage>
        <taxon>Archaea</taxon>
        <taxon>Thermoproteota</taxon>
    </lineage>
</organism>
<dbReference type="PANTHER" id="PTHR43381">
    <property type="entry name" value="TRANSLATION INITIATION FACTOR IF-2-RELATED"/>
    <property type="match status" value="1"/>
</dbReference>
<keyword evidence="3" id="KW-0547">Nucleotide-binding</keyword>
<dbReference type="NCBIfam" id="NF003078">
    <property type="entry name" value="PRK04004.1"/>
    <property type="match status" value="1"/>
</dbReference>
<dbReference type="SUPFAM" id="SSF50447">
    <property type="entry name" value="Translation proteins"/>
    <property type="match status" value="2"/>
</dbReference>
<evidence type="ECO:0000259" key="6">
    <source>
        <dbReference type="Pfam" id="PF11987"/>
    </source>
</evidence>
<dbReference type="GO" id="GO:0003743">
    <property type="term" value="F:translation initiation factor activity"/>
    <property type="evidence" value="ECO:0007669"/>
    <property type="project" value="UniProtKB-KW"/>
</dbReference>
<gene>
    <name evidence="8" type="ORF">DRJ21_00225</name>
</gene>
<dbReference type="CDD" id="cd16266">
    <property type="entry name" value="IF2_aeIF5B_IV"/>
    <property type="match status" value="1"/>
</dbReference>
<dbReference type="Gene3D" id="3.40.50.300">
    <property type="entry name" value="P-loop containing nucleotide triphosphate hydrolases"/>
    <property type="match status" value="1"/>
</dbReference>
<dbReference type="EMBL" id="QMQY01000003">
    <property type="protein sequence ID" value="RLE51415.1"/>
    <property type="molecule type" value="Genomic_DNA"/>
</dbReference>
<dbReference type="InterPro" id="IPR023115">
    <property type="entry name" value="TIF_IF2_dom3"/>
</dbReference>
<feature type="domain" description="Elongation factor Tu-type" evidence="7">
    <location>
        <begin position="293"/>
        <end position="379"/>
    </location>
</feature>
<comment type="caution">
    <text evidence="8">The sequence shown here is derived from an EMBL/GenBank/DDBJ whole genome shotgun (WGS) entry which is preliminary data.</text>
</comment>
<keyword evidence="4" id="KW-0648">Protein biosynthesis</keyword>
<feature type="non-terminal residue" evidence="8">
    <location>
        <position position="1"/>
    </location>
</feature>
<dbReference type="Gene3D" id="3.40.50.10050">
    <property type="entry name" value="Translation initiation factor IF- 2, domain 3"/>
    <property type="match status" value="1"/>
</dbReference>
<keyword evidence="2 8" id="KW-0396">Initiation factor</keyword>
<accession>A0A497EW03</accession>
<reference evidence="8 9" key="1">
    <citation type="submission" date="2018-06" db="EMBL/GenBank/DDBJ databases">
        <title>Extensive metabolic versatility and redundancy in microbially diverse, dynamic hydrothermal sediments.</title>
        <authorList>
            <person name="Dombrowski N."/>
            <person name="Teske A."/>
            <person name="Baker B.J."/>
        </authorList>
    </citation>
    <scope>NUCLEOTIDE SEQUENCE [LARGE SCALE GENOMIC DNA]</scope>
    <source>
        <strain evidence="8">B30_G17</strain>
    </source>
</reference>
<dbReference type="InterPro" id="IPR029459">
    <property type="entry name" value="EFTU-type"/>
</dbReference>
<evidence type="ECO:0000313" key="8">
    <source>
        <dbReference type="EMBL" id="RLE51415.1"/>
    </source>
</evidence>
<protein>
    <submittedName>
        <fullName evidence="8">Translation initiation factor IF-2</fullName>
    </submittedName>
</protein>
<dbReference type="InterPro" id="IPR036925">
    <property type="entry name" value="TIF_IF2_dom3_sf"/>
</dbReference>
<dbReference type="Pfam" id="PF14578">
    <property type="entry name" value="GTP_EFTU_D4"/>
    <property type="match status" value="1"/>
</dbReference>
<dbReference type="InterPro" id="IPR009000">
    <property type="entry name" value="Transl_B-barrel_sf"/>
</dbReference>
<evidence type="ECO:0000256" key="3">
    <source>
        <dbReference type="ARBA" id="ARBA00022741"/>
    </source>
</evidence>
<name>A0A497EW03_9CREN</name>
<sequence length="418" mass="46788">FYKLGFRADRFDRIKDFTKTVAIVPTSAKTGEGIPELLMVLAGLTQRFMTERLRFTSGPAKGVILEVREEPGLGTTIDVIIYDGINKRGDLIIVGGLDKPIISRVRALLLPKPLDEMRSPEDKFLSVDEVSAAAGVKIVAPNLEGAVAGAPVLVVDDVSKINDFLKQVKEEVSSLRLSREVTGIILKTDTLGSLEALTNYLERFNVPIRFADVGPVSKRDVIEASIVKETDPYRGVILAFNVKVLPDAEEEAKSRGIRIFREVIIYRLVENYLKWYEEMTTRDRMRKFEELVKPGKIRLLPGYVFRRSNPAIVGVEVQIGRIKPGYKLMRNDGKIIGEIMQIQDKGKPIKEAVAGQSVAISIKGNILVGRHIKEGDILYVNVPESHARVLVSEFKDSLSEDEIELLKEIGKIRRRARR</sequence>
<dbReference type="GO" id="GO:0005737">
    <property type="term" value="C:cytoplasm"/>
    <property type="evidence" value="ECO:0007669"/>
    <property type="project" value="TreeGrafter"/>
</dbReference>
<comment type="similarity">
    <text evidence="1">Belongs to the TRAFAC class translation factor GTPase superfamily. Classic translation factor GTPase family. IF-2 subfamily.</text>
</comment>
<evidence type="ECO:0000256" key="2">
    <source>
        <dbReference type="ARBA" id="ARBA00022540"/>
    </source>
</evidence>
<feature type="domain" description="Translation initiation factor IF- 2" evidence="6">
    <location>
        <begin position="178"/>
        <end position="271"/>
    </location>
</feature>
<dbReference type="Proteomes" id="UP000281962">
    <property type="component" value="Unassembled WGS sequence"/>
</dbReference>
<evidence type="ECO:0000256" key="4">
    <source>
        <dbReference type="ARBA" id="ARBA00022917"/>
    </source>
</evidence>
<dbReference type="CDD" id="cd03703">
    <property type="entry name" value="aeIF5B_II"/>
    <property type="match status" value="1"/>
</dbReference>
<evidence type="ECO:0000256" key="1">
    <source>
        <dbReference type="ARBA" id="ARBA00007733"/>
    </source>
</evidence>
<dbReference type="AlphaFoldDB" id="A0A497EW03"/>
<dbReference type="FunFam" id="2.40.30.10:FF:000013">
    <property type="entry name" value="eukaryotic translation initiation factor 5B"/>
    <property type="match status" value="1"/>
</dbReference>
<dbReference type="Pfam" id="PF11987">
    <property type="entry name" value="IF-2"/>
    <property type="match status" value="1"/>
</dbReference>
<keyword evidence="5" id="KW-0342">GTP-binding</keyword>
<evidence type="ECO:0000256" key="5">
    <source>
        <dbReference type="ARBA" id="ARBA00023134"/>
    </source>
</evidence>
<evidence type="ECO:0000313" key="9">
    <source>
        <dbReference type="Proteomes" id="UP000281962"/>
    </source>
</evidence>
<dbReference type="InterPro" id="IPR027417">
    <property type="entry name" value="P-loop_NTPase"/>
</dbReference>
<dbReference type="Gene3D" id="2.40.30.10">
    <property type="entry name" value="Translation factors"/>
    <property type="match status" value="2"/>
</dbReference>
<dbReference type="SUPFAM" id="SSF52156">
    <property type="entry name" value="Initiation factor IF2/eIF5b, domain 3"/>
    <property type="match status" value="1"/>
</dbReference>
<dbReference type="GO" id="GO:0005525">
    <property type="term" value="F:GTP binding"/>
    <property type="evidence" value="ECO:0007669"/>
    <property type="project" value="UniProtKB-KW"/>
</dbReference>